<keyword evidence="1" id="KW-1133">Transmembrane helix</keyword>
<comment type="caution">
    <text evidence="2">The sequence shown here is derived from an EMBL/GenBank/DDBJ whole genome shotgun (WGS) entry which is preliminary data.</text>
</comment>
<keyword evidence="1" id="KW-0472">Membrane</keyword>
<keyword evidence="3" id="KW-1185">Reference proteome</keyword>
<evidence type="ECO:0000256" key="1">
    <source>
        <dbReference type="SAM" id="Phobius"/>
    </source>
</evidence>
<accession>A0ABW1L0P2</accession>
<organism evidence="2 3">
    <name type="scientific">Hyphococcus aureus</name>
    <dbReference type="NCBI Taxonomy" id="2666033"/>
    <lineage>
        <taxon>Bacteria</taxon>
        <taxon>Pseudomonadati</taxon>
        <taxon>Pseudomonadota</taxon>
        <taxon>Alphaproteobacteria</taxon>
        <taxon>Parvularculales</taxon>
        <taxon>Parvularculaceae</taxon>
        <taxon>Hyphococcus</taxon>
    </lineage>
</organism>
<evidence type="ECO:0000313" key="3">
    <source>
        <dbReference type="Proteomes" id="UP001596116"/>
    </source>
</evidence>
<proteinExistence type="predicted"/>
<feature type="transmembrane region" description="Helical" evidence="1">
    <location>
        <begin position="88"/>
        <end position="119"/>
    </location>
</feature>
<gene>
    <name evidence="2" type="ORF">ACFMB1_13000</name>
</gene>
<dbReference type="RefSeq" id="WP_379882297.1">
    <property type="nucleotide sequence ID" value="NZ_JBHPON010000002.1"/>
</dbReference>
<sequence length="151" mass="15472">MAATPRAVSLPFYPAPSPSRIGASHSHYTFAALRKFVQGVGSALLVFNGAGAITSPAAATTPAMADFSSIEGILATLMQGEYAGLAQIGAAAFIFLAAGQCIARFAGLAVAGLALFLYYQGVTMEDVLTFTSHFTERLGAASNAFLTADVS</sequence>
<evidence type="ECO:0008006" key="4">
    <source>
        <dbReference type="Google" id="ProtNLM"/>
    </source>
</evidence>
<reference evidence="2 3" key="1">
    <citation type="submission" date="2024-09" db="EMBL/GenBank/DDBJ databases">
        <authorList>
            <person name="Zhang Z.-H."/>
        </authorList>
    </citation>
    <scope>NUCLEOTIDE SEQUENCE [LARGE SCALE GENOMIC DNA]</scope>
    <source>
        <strain evidence="2 3">HHTR114</strain>
    </source>
</reference>
<protein>
    <recommendedName>
        <fullName evidence="4">Conjugal transfer protein TrbL</fullName>
    </recommendedName>
</protein>
<dbReference type="EMBL" id="JBHPON010000002">
    <property type="protein sequence ID" value="MFC6036467.1"/>
    <property type="molecule type" value="Genomic_DNA"/>
</dbReference>
<keyword evidence="1" id="KW-0812">Transmembrane</keyword>
<name>A0ABW1L0P2_9PROT</name>
<dbReference type="Proteomes" id="UP001596116">
    <property type="component" value="Unassembled WGS sequence"/>
</dbReference>
<evidence type="ECO:0000313" key="2">
    <source>
        <dbReference type="EMBL" id="MFC6036467.1"/>
    </source>
</evidence>